<dbReference type="AlphaFoldDB" id="A0AAN5DFT1"/>
<proteinExistence type="predicted"/>
<keyword evidence="1" id="KW-0812">Transmembrane</keyword>
<gene>
    <name evidence="3" type="ORF">PMAYCL1PPCAC_32599</name>
</gene>
<dbReference type="PROSITE" id="PS00022">
    <property type="entry name" value="EGF_1"/>
    <property type="match status" value="1"/>
</dbReference>
<feature type="transmembrane region" description="Helical" evidence="1">
    <location>
        <begin position="282"/>
        <end position="304"/>
    </location>
</feature>
<dbReference type="PANTHER" id="PTHR24044">
    <property type="entry name" value="NOTCH LIGAND FAMILY MEMBER"/>
    <property type="match status" value="1"/>
</dbReference>
<protein>
    <recommendedName>
        <fullName evidence="2">EGF-like domain-containing protein</fullName>
    </recommendedName>
</protein>
<feature type="domain" description="EGF-like" evidence="2">
    <location>
        <begin position="227"/>
        <end position="238"/>
    </location>
</feature>
<sequence>SLPYDDYQLSLRTEVCLSTYRRLSLKSRNTSSFSSSSPISNWISHIPCEMYILLVLSLSLALGSEIRVRREIQEPIEQIFENKDADDPESQCRNGGVFTGRRCHCIFPHTGPDCTEFQCVHGMSIGLRFEAKSLLFNKPCICHRGWSGDLCEYHVSEKCSNYGEWKNGQCECIGYHFGPSCQFVSKCVNGKSIRGRCACHDNWEGEYCHKIICHHGTADLRNKSMSCQCSKRYTGQYCDACSSQPYTVSAYPECEQIKKPKVYVPRVPKKKPAHTATNTSRVTILGLAGISLVIFVIVMAYVSYKWSTSKEAADRRRTLESELKERTVILQEAAKEQEPPPEEEEPFARSWKWGNKRMSLRKSSFGNLFRFGTREQQRNPLAPSTSTNALDLLRERRADL</sequence>
<accession>A0AAN5DFT1</accession>
<dbReference type="InterPro" id="IPR000742">
    <property type="entry name" value="EGF"/>
</dbReference>
<name>A0AAN5DFT1_9BILA</name>
<organism evidence="3 4">
    <name type="scientific">Pristionchus mayeri</name>
    <dbReference type="NCBI Taxonomy" id="1317129"/>
    <lineage>
        <taxon>Eukaryota</taxon>
        <taxon>Metazoa</taxon>
        <taxon>Ecdysozoa</taxon>
        <taxon>Nematoda</taxon>
        <taxon>Chromadorea</taxon>
        <taxon>Rhabditida</taxon>
        <taxon>Rhabditina</taxon>
        <taxon>Diplogasteromorpha</taxon>
        <taxon>Diplogasteroidea</taxon>
        <taxon>Neodiplogasteridae</taxon>
        <taxon>Pristionchus</taxon>
    </lineage>
</organism>
<keyword evidence="4" id="KW-1185">Reference proteome</keyword>
<evidence type="ECO:0000256" key="1">
    <source>
        <dbReference type="SAM" id="Phobius"/>
    </source>
</evidence>
<keyword evidence="1" id="KW-1133">Transmembrane helix</keyword>
<feature type="non-terminal residue" evidence="3">
    <location>
        <position position="1"/>
    </location>
</feature>
<dbReference type="Gene3D" id="2.10.25.10">
    <property type="entry name" value="Laminin"/>
    <property type="match status" value="1"/>
</dbReference>
<dbReference type="GO" id="GO:0005112">
    <property type="term" value="F:Notch binding"/>
    <property type="evidence" value="ECO:0007669"/>
    <property type="project" value="TreeGrafter"/>
</dbReference>
<evidence type="ECO:0000313" key="3">
    <source>
        <dbReference type="EMBL" id="GMR62404.1"/>
    </source>
</evidence>
<dbReference type="InterPro" id="IPR050906">
    <property type="entry name" value="Notch_signaling"/>
</dbReference>
<evidence type="ECO:0000259" key="2">
    <source>
        <dbReference type="PROSITE" id="PS00022"/>
    </source>
</evidence>
<comment type="caution">
    <text evidence="3">The sequence shown here is derived from an EMBL/GenBank/DDBJ whole genome shotgun (WGS) entry which is preliminary data.</text>
</comment>
<dbReference type="EMBL" id="BTRK01000006">
    <property type="protein sequence ID" value="GMR62404.1"/>
    <property type="molecule type" value="Genomic_DNA"/>
</dbReference>
<dbReference type="Proteomes" id="UP001328107">
    <property type="component" value="Unassembled WGS sequence"/>
</dbReference>
<reference evidence="4" key="1">
    <citation type="submission" date="2022-10" db="EMBL/GenBank/DDBJ databases">
        <title>Genome assembly of Pristionchus species.</title>
        <authorList>
            <person name="Yoshida K."/>
            <person name="Sommer R.J."/>
        </authorList>
    </citation>
    <scope>NUCLEOTIDE SEQUENCE [LARGE SCALE GENOMIC DNA]</scope>
    <source>
        <strain evidence="4">RS5460</strain>
    </source>
</reference>
<keyword evidence="1" id="KW-0472">Membrane</keyword>
<evidence type="ECO:0000313" key="4">
    <source>
        <dbReference type="Proteomes" id="UP001328107"/>
    </source>
</evidence>
<dbReference type="PANTHER" id="PTHR24044:SF417">
    <property type="entry name" value="WEARY, ISOFORM B"/>
    <property type="match status" value="1"/>
</dbReference>